<name>A0A6A5JZA5_9PLEO</name>
<feature type="compositionally biased region" description="Low complexity" evidence="1">
    <location>
        <begin position="235"/>
        <end position="244"/>
    </location>
</feature>
<dbReference type="OrthoDB" id="3944567at2759"/>
<dbReference type="EMBL" id="ML975393">
    <property type="protein sequence ID" value="KAF1830515.1"/>
    <property type="molecule type" value="Genomic_DNA"/>
</dbReference>
<evidence type="ECO:0000256" key="1">
    <source>
        <dbReference type="SAM" id="MobiDB-lite"/>
    </source>
</evidence>
<keyword evidence="2" id="KW-0472">Membrane</keyword>
<feature type="transmembrane region" description="Helical" evidence="2">
    <location>
        <begin position="33"/>
        <end position="61"/>
    </location>
</feature>
<accession>A0A6A5JZA5</accession>
<protein>
    <submittedName>
        <fullName evidence="3">Uncharacterized protein</fullName>
    </submittedName>
</protein>
<keyword evidence="2" id="KW-0812">Transmembrane</keyword>
<feature type="compositionally biased region" description="Basic residues" evidence="1">
    <location>
        <begin position="446"/>
        <end position="455"/>
    </location>
</feature>
<keyword evidence="4" id="KW-1185">Reference proteome</keyword>
<organism evidence="3 4">
    <name type="scientific">Decorospora gaudefroyi</name>
    <dbReference type="NCBI Taxonomy" id="184978"/>
    <lineage>
        <taxon>Eukaryota</taxon>
        <taxon>Fungi</taxon>
        <taxon>Dikarya</taxon>
        <taxon>Ascomycota</taxon>
        <taxon>Pezizomycotina</taxon>
        <taxon>Dothideomycetes</taxon>
        <taxon>Pleosporomycetidae</taxon>
        <taxon>Pleosporales</taxon>
        <taxon>Pleosporineae</taxon>
        <taxon>Pleosporaceae</taxon>
        <taxon>Decorospora</taxon>
    </lineage>
</organism>
<feature type="transmembrane region" description="Helical" evidence="2">
    <location>
        <begin position="166"/>
        <end position="188"/>
    </location>
</feature>
<gene>
    <name evidence="3" type="ORF">BDW02DRAFT_98406</name>
</gene>
<feature type="region of interest" description="Disordered" evidence="1">
    <location>
        <begin position="208"/>
        <end position="244"/>
    </location>
</feature>
<evidence type="ECO:0000256" key="2">
    <source>
        <dbReference type="SAM" id="Phobius"/>
    </source>
</evidence>
<dbReference type="Proteomes" id="UP000800040">
    <property type="component" value="Unassembled WGS sequence"/>
</dbReference>
<feature type="region of interest" description="Disordered" evidence="1">
    <location>
        <begin position="437"/>
        <end position="510"/>
    </location>
</feature>
<feature type="transmembrane region" description="Helical" evidence="2">
    <location>
        <begin position="116"/>
        <end position="140"/>
    </location>
</feature>
<evidence type="ECO:0000313" key="3">
    <source>
        <dbReference type="EMBL" id="KAF1830515.1"/>
    </source>
</evidence>
<feature type="compositionally biased region" description="Low complexity" evidence="1">
    <location>
        <begin position="396"/>
        <end position="423"/>
    </location>
</feature>
<sequence>MAGSDSNGSKAGRPLNKLKRKTRAIDTIPRRKLTLITITLLLNILLWSSFVCLVVCVYQIASDPKDTSNIAPVVLTTTSALATIAYTLVHTIFSLKQKIWEHQQRHTSTVKSTSYVAIRLAVSLCFLWLLTTGWNMIIVARRPVCLDESPNLQRWEYGSTCQLSRIGMAFAIFALIASCALFGVLGAVNRPFEAHLFKHGFQQPAETCPTQGASGKRSAARPVSCVSEKRPHGQRTSLSTRTSLPSNFSTADVATIDASNSQATSTIFAPTPVRSLGLEIFTSHHAPPPIPPVYLAEARRSLDSSLPPVFHPSMSHRSLTRPPRLSGLVNTSGFVPLSIPVQYSASTWRAIHPSSPSSIRPASRSYTHLPSAGFSYGTRYSRSSVSLTRPHRLSYATPAASSSSRSGSTGPEGRESSSAGGEGTATANEIAYAILNGTPIPGTTRPKGRSGHKRTASAPDATSGAQQSPRMAMGWKPQLQEKRTSQEQARPSQERPRPSHEQVQLPAEPSEPLNVARELVALIHSSSTHFFSRFSPDTSPDDEVKRPLERELVSKNIVARKPLHASESSAADSVRRSSESTPVVVVADAKMRTDVEEIHGTERSRSADAVAVAGGKRRRGTMVYEDVKNKPLPRIAVGL</sequence>
<reference evidence="3" key="1">
    <citation type="submission" date="2020-01" db="EMBL/GenBank/DDBJ databases">
        <authorList>
            <consortium name="DOE Joint Genome Institute"/>
            <person name="Haridas S."/>
            <person name="Albert R."/>
            <person name="Binder M."/>
            <person name="Bloem J."/>
            <person name="Labutti K."/>
            <person name="Salamov A."/>
            <person name="Andreopoulos B."/>
            <person name="Baker S.E."/>
            <person name="Barry K."/>
            <person name="Bills G."/>
            <person name="Bluhm B.H."/>
            <person name="Cannon C."/>
            <person name="Castanera R."/>
            <person name="Culley D.E."/>
            <person name="Daum C."/>
            <person name="Ezra D."/>
            <person name="Gonzalez J.B."/>
            <person name="Henrissat B."/>
            <person name="Kuo A."/>
            <person name="Liang C."/>
            <person name="Lipzen A."/>
            <person name="Lutzoni F."/>
            <person name="Magnuson J."/>
            <person name="Mondo S."/>
            <person name="Nolan M."/>
            <person name="Ohm R."/>
            <person name="Pangilinan J."/>
            <person name="Park H.-J."/>
            <person name="Ramirez L."/>
            <person name="Alfaro M."/>
            <person name="Sun H."/>
            <person name="Tritt A."/>
            <person name="Yoshinaga Y."/>
            <person name="Zwiers L.-H."/>
            <person name="Turgeon B.G."/>
            <person name="Goodwin S.B."/>
            <person name="Spatafora J.W."/>
            <person name="Crous P.W."/>
            <person name="Grigoriev I.V."/>
        </authorList>
    </citation>
    <scope>NUCLEOTIDE SEQUENCE</scope>
    <source>
        <strain evidence="3">P77</strain>
    </source>
</reference>
<dbReference type="AlphaFoldDB" id="A0A6A5JZA5"/>
<keyword evidence="2" id="KW-1133">Transmembrane helix</keyword>
<feature type="region of interest" description="Disordered" evidence="1">
    <location>
        <begin position="386"/>
        <end position="423"/>
    </location>
</feature>
<evidence type="ECO:0000313" key="4">
    <source>
        <dbReference type="Proteomes" id="UP000800040"/>
    </source>
</evidence>
<feature type="transmembrane region" description="Helical" evidence="2">
    <location>
        <begin position="73"/>
        <end position="95"/>
    </location>
</feature>
<proteinExistence type="predicted"/>